<dbReference type="SUPFAM" id="SSF46689">
    <property type="entry name" value="Homeodomain-like"/>
    <property type="match status" value="1"/>
</dbReference>
<accession>A0A7H0YFE1</accession>
<dbReference type="PANTHER" id="PTHR43479:SF7">
    <property type="entry name" value="TETR-FAMILY TRANSCRIPTIONAL REGULATOR"/>
    <property type="match status" value="1"/>
</dbReference>
<evidence type="ECO:0000313" key="4">
    <source>
        <dbReference type="EMBL" id="QNR69799.1"/>
    </source>
</evidence>
<evidence type="ECO:0000256" key="1">
    <source>
        <dbReference type="ARBA" id="ARBA00023125"/>
    </source>
</evidence>
<protein>
    <submittedName>
        <fullName evidence="4">TetR/AcrR family transcriptional regulator</fullName>
    </submittedName>
</protein>
<gene>
    <name evidence="4" type="ORF">IAQ67_12780</name>
</gene>
<proteinExistence type="predicted"/>
<dbReference type="Pfam" id="PF14278">
    <property type="entry name" value="TetR_C_8"/>
    <property type="match status" value="1"/>
</dbReference>
<dbReference type="PANTHER" id="PTHR43479">
    <property type="entry name" value="ACREF/ENVCD OPERON REPRESSOR-RELATED"/>
    <property type="match status" value="1"/>
</dbReference>
<evidence type="ECO:0000313" key="5">
    <source>
        <dbReference type="Proteomes" id="UP000516384"/>
    </source>
</evidence>
<feature type="DNA-binding region" description="H-T-H motif" evidence="2">
    <location>
        <begin position="31"/>
        <end position="50"/>
    </location>
</feature>
<dbReference type="PROSITE" id="PS50977">
    <property type="entry name" value="HTH_TETR_2"/>
    <property type="match status" value="1"/>
</dbReference>
<dbReference type="Pfam" id="PF00440">
    <property type="entry name" value="TetR_N"/>
    <property type="match status" value="1"/>
</dbReference>
<dbReference type="Proteomes" id="UP000516384">
    <property type="component" value="Chromosome"/>
</dbReference>
<dbReference type="GO" id="GO:0003677">
    <property type="term" value="F:DNA binding"/>
    <property type="evidence" value="ECO:0007669"/>
    <property type="project" value="UniProtKB-UniRule"/>
</dbReference>
<dbReference type="InterPro" id="IPR001647">
    <property type="entry name" value="HTH_TetR"/>
</dbReference>
<dbReference type="AlphaFoldDB" id="A0A7H0YFE1"/>
<feature type="domain" description="HTH tetR-type" evidence="3">
    <location>
        <begin position="8"/>
        <end position="68"/>
    </location>
</feature>
<name>A0A7H0YFE1_9BACL</name>
<dbReference type="RefSeq" id="WP_190299393.1">
    <property type="nucleotide sequence ID" value="NZ_CP061172.1"/>
</dbReference>
<evidence type="ECO:0000256" key="2">
    <source>
        <dbReference type="PROSITE-ProRule" id="PRU00335"/>
    </source>
</evidence>
<reference evidence="4 5" key="1">
    <citation type="submission" date="2020-09" db="EMBL/GenBank/DDBJ databases">
        <title>Characterization of Paenibacillus peoriae strain ZF390 with broad-spectrum antimicrobial activity as a potential biocontrol agent.</title>
        <authorList>
            <person name="Li L."/>
            <person name="Zhao Y."/>
            <person name="Li B."/>
            <person name="Xie X."/>
        </authorList>
    </citation>
    <scope>NUCLEOTIDE SEQUENCE [LARGE SCALE GENOMIC DNA]</scope>
    <source>
        <strain evidence="4 5">ZF390</strain>
    </source>
</reference>
<dbReference type="InterPro" id="IPR039532">
    <property type="entry name" value="TetR_C_Firmicutes"/>
</dbReference>
<sequence>MKVDRRILKTQEALKKALTELMAEKSFDHITIQDLSDKANVSRGTIYLHYVDKYDLLDKLIAEHINELRRLCIESAHLSFTEAEIVWFEYFEANYLFFSTMLVSRGAPYFRTQFLEFMIDELREEVDMNEARNRGLNEEVVVRYAASAVVGIMEWWFLNDKPLPPVEMAEQIGMLLDRKL</sequence>
<dbReference type="EMBL" id="CP061172">
    <property type="protein sequence ID" value="QNR69799.1"/>
    <property type="molecule type" value="Genomic_DNA"/>
</dbReference>
<evidence type="ECO:0000259" key="3">
    <source>
        <dbReference type="PROSITE" id="PS50977"/>
    </source>
</evidence>
<organism evidence="4 5">
    <name type="scientific">Paenibacillus peoriae</name>
    <dbReference type="NCBI Taxonomy" id="59893"/>
    <lineage>
        <taxon>Bacteria</taxon>
        <taxon>Bacillati</taxon>
        <taxon>Bacillota</taxon>
        <taxon>Bacilli</taxon>
        <taxon>Bacillales</taxon>
        <taxon>Paenibacillaceae</taxon>
        <taxon>Paenibacillus</taxon>
    </lineage>
</organism>
<keyword evidence="1 2" id="KW-0238">DNA-binding</keyword>
<dbReference type="InterPro" id="IPR050624">
    <property type="entry name" value="HTH-type_Tx_Regulator"/>
</dbReference>
<dbReference type="InterPro" id="IPR009057">
    <property type="entry name" value="Homeodomain-like_sf"/>
</dbReference>
<dbReference type="Gene3D" id="1.10.357.10">
    <property type="entry name" value="Tetracycline Repressor, domain 2"/>
    <property type="match status" value="1"/>
</dbReference>